<evidence type="ECO:0000256" key="1">
    <source>
        <dbReference type="HAMAP-Rule" id="MF_00122"/>
    </source>
</evidence>
<dbReference type="EC" id="6.3.5.-" evidence="1"/>
<dbReference type="AlphaFoldDB" id="A0AAX4FSM4"/>
<keyword evidence="1" id="KW-0648">Protein biosynthesis</keyword>
<gene>
    <name evidence="1 2" type="primary">gatC</name>
    <name evidence="2" type="ORF">R6Y96_06325</name>
</gene>
<dbReference type="InterPro" id="IPR036113">
    <property type="entry name" value="Asp/Glu-ADT_sf_sub_c"/>
</dbReference>
<dbReference type="HAMAP" id="MF_00122">
    <property type="entry name" value="GatC"/>
    <property type="match status" value="1"/>
</dbReference>
<keyword evidence="1" id="KW-0436">Ligase</keyword>
<protein>
    <recommendedName>
        <fullName evidence="1">Aspartyl/glutamyl-tRNA(Asn/Gln) amidotransferase subunit C</fullName>
        <shortName evidence="1">Asp/Glu-ADT subunit C</shortName>
        <ecNumber evidence="1">6.3.5.-</ecNumber>
    </recommendedName>
</protein>
<dbReference type="KEGG" id="mrc:R6Y96_06325"/>
<dbReference type="PANTHER" id="PTHR15004">
    <property type="entry name" value="GLUTAMYL-TRNA(GLN) AMIDOTRANSFERASE SUBUNIT C, MITOCHONDRIAL"/>
    <property type="match status" value="1"/>
</dbReference>
<name>A0AAX4FSM4_9EURY</name>
<comment type="similarity">
    <text evidence="1">Belongs to the GatC family.</text>
</comment>
<dbReference type="SUPFAM" id="SSF141000">
    <property type="entry name" value="Glu-tRNAGln amidotransferase C subunit"/>
    <property type="match status" value="1"/>
</dbReference>
<comment type="function">
    <text evidence="1">Allows the formation of correctly charged Asn-tRNA(Asn) or Gln-tRNA(Gln) through the transamidation of misacylated Asp-tRNA(Asn) or Glu-tRNA(Gln) in organisms which lack either or both of asparaginyl-tRNA or glutaminyl-tRNA synthetases. The reaction takes place in the presence of glutamine and ATP through an activated phospho-Asp-tRNA(Asn) or phospho-Glu-tRNA(Gln).</text>
</comment>
<dbReference type="Pfam" id="PF02686">
    <property type="entry name" value="GatC"/>
    <property type="match status" value="1"/>
</dbReference>
<keyword evidence="1" id="KW-0547">Nucleotide-binding</keyword>
<dbReference type="GO" id="GO:0006450">
    <property type="term" value="P:regulation of translational fidelity"/>
    <property type="evidence" value="ECO:0007669"/>
    <property type="project" value="InterPro"/>
</dbReference>
<dbReference type="InterPro" id="IPR003837">
    <property type="entry name" value="GatC"/>
</dbReference>
<keyword evidence="3" id="KW-1185">Reference proteome</keyword>
<dbReference type="Gene3D" id="1.10.20.60">
    <property type="entry name" value="Glu-tRNAGln amidotransferase C subunit, N-terminal domain"/>
    <property type="match status" value="1"/>
</dbReference>
<dbReference type="GO" id="GO:0050567">
    <property type="term" value="F:glutaminyl-tRNA synthase (glutamine-hydrolyzing) activity"/>
    <property type="evidence" value="ECO:0007669"/>
    <property type="project" value="UniProtKB-UniRule"/>
</dbReference>
<sequence>MITEREIEHIAELADIGISKEEISEFTSQFNAILDYFEILNTVEGESAPESGMVNVFREDEPRPSLPQKKVLENAGSTENGFIKAPRVM</sequence>
<accession>A0AAX4FSM4</accession>
<dbReference type="PANTHER" id="PTHR15004:SF0">
    <property type="entry name" value="GLUTAMYL-TRNA(GLN) AMIDOTRANSFERASE SUBUNIT C, MITOCHONDRIAL"/>
    <property type="match status" value="1"/>
</dbReference>
<dbReference type="GeneID" id="85732756"/>
<keyword evidence="1" id="KW-0067">ATP-binding</keyword>
<dbReference type="EMBL" id="CP137642">
    <property type="protein sequence ID" value="WOX56932.1"/>
    <property type="molecule type" value="Genomic_DNA"/>
</dbReference>
<comment type="catalytic activity">
    <reaction evidence="1">
        <text>L-aspartyl-tRNA(Asn) + L-glutamine + ATP + H2O = L-asparaginyl-tRNA(Asn) + L-glutamate + ADP + phosphate + 2 H(+)</text>
        <dbReference type="Rhea" id="RHEA:14513"/>
        <dbReference type="Rhea" id="RHEA-COMP:9674"/>
        <dbReference type="Rhea" id="RHEA-COMP:9677"/>
        <dbReference type="ChEBI" id="CHEBI:15377"/>
        <dbReference type="ChEBI" id="CHEBI:15378"/>
        <dbReference type="ChEBI" id="CHEBI:29985"/>
        <dbReference type="ChEBI" id="CHEBI:30616"/>
        <dbReference type="ChEBI" id="CHEBI:43474"/>
        <dbReference type="ChEBI" id="CHEBI:58359"/>
        <dbReference type="ChEBI" id="CHEBI:78515"/>
        <dbReference type="ChEBI" id="CHEBI:78516"/>
        <dbReference type="ChEBI" id="CHEBI:456216"/>
    </reaction>
</comment>
<comment type="catalytic activity">
    <reaction evidence="1">
        <text>L-glutamyl-tRNA(Gln) + L-glutamine + ATP + H2O = L-glutaminyl-tRNA(Gln) + L-glutamate + ADP + phosphate + H(+)</text>
        <dbReference type="Rhea" id="RHEA:17521"/>
        <dbReference type="Rhea" id="RHEA-COMP:9681"/>
        <dbReference type="Rhea" id="RHEA-COMP:9684"/>
        <dbReference type="ChEBI" id="CHEBI:15377"/>
        <dbReference type="ChEBI" id="CHEBI:15378"/>
        <dbReference type="ChEBI" id="CHEBI:29985"/>
        <dbReference type="ChEBI" id="CHEBI:30616"/>
        <dbReference type="ChEBI" id="CHEBI:43474"/>
        <dbReference type="ChEBI" id="CHEBI:58359"/>
        <dbReference type="ChEBI" id="CHEBI:78520"/>
        <dbReference type="ChEBI" id="CHEBI:78521"/>
        <dbReference type="ChEBI" id="CHEBI:456216"/>
    </reaction>
</comment>
<dbReference type="RefSeq" id="WP_318620394.1">
    <property type="nucleotide sequence ID" value="NZ_CP137642.1"/>
</dbReference>
<dbReference type="GO" id="GO:0005524">
    <property type="term" value="F:ATP binding"/>
    <property type="evidence" value="ECO:0007669"/>
    <property type="project" value="UniProtKB-KW"/>
</dbReference>
<reference evidence="2 3" key="1">
    <citation type="submission" date="2023-10" db="EMBL/GenBank/DDBJ databases">
        <title>The complete genome sequence of Methanoculleus receptaculi DSM 18860.</title>
        <authorList>
            <person name="Lai S.-J."/>
            <person name="You Y.-T."/>
            <person name="Chen S.-C."/>
        </authorList>
    </citation>
    <scope>NUCLEOTIDE SEQUENCE [LARGE SCALE GENOMIC DNA]</scope>
    <source>
        <strain evidence="2 3">DSM 18860</strain>
    </source>
</reference>
<proteinExistence type="inferred from homology"/>
<evidence type="ECO:0000313" key="2">
    <source>
        <dbReference type="EMBL" id="WOX56932.1"/>
    </source>
</evidence>
<dbReference type="Proteomes" id="UP001305652">
    <property type="component" value="Chromosome"/>
</dbReference>
<dbReference type="GO" id="GO:0006412">
    <property type="term" value="P:translation"/>
    <property type="evidence" value="ECO:0007669"/>
    <property type="project" value="UniProtKB-UniRule"/>
</dbReference>
<evidence type="ECO:0000313" key="3">
    <source>
        <dbReference type="Proteomes" id="UP001305652"/>
    </source>
</evidence>
<comment type="subunit">
    <text evidence="1">Heterotrimer of A, B and C subunits.</text>
</comment>
<dbReference type="NCBIfam" id="TIGR00135">
    <property type="entry name" value="gatC"/>
    <property type="match status" value="1"/>
</dbReference>
<dbReference type="GO" id="GO:0070681">
    <property type="term" value="P:glutaminyl-tRNAGln biosynthesis via transamidation"/>
    <property type="evidence" value="ECO:0007669"/>
    <property type="project" value="TreeGrafter"/>
</dbReference>
<organism evidence="2 3">
    <name type="scientific">Methanoculleus receptaculi</name>
    <dbReference type="NCBI Taxonomy" id="394967"/>
    <lineage>
        <taxon>Archaea</taxon>
        <taxon>Methanobacteriati</taxon>
        <taxon>Methanobacteriota</taxon>
        <taxon>Stenosarchaea group</taxon>
        <taxon>Methanomicrobia</taxon>
        <taxon>Methanomicrobiales</taxon>
        <taxon>Methanomicrobiaceae</taxon>
        <taxon>Methanoculleus</taxon>
    </lineage>
</organism>